<name>A0A8J2IXJ7_9HEXA</name>
<dbReference type="SMART" id="SM01017">
    <property type="entry name" value="Arrestin_C"/>
    <property type="match status" value="1"/>
</dbReference>
<dbReference type="InterPro" id="IPR011021">
    <property type="entry name" value="Arrestin-like_N"/>
</dbReference>
<dbReference type="GO" id="GO:0045494">
    <property type="term" value="P:photoreceptor cell maintenance"/>
    <property type="evidence" value="ECO:0007669"/>
    <property type="project" value="UniProtKB-ARBA"/>
</dbReference>
<reference evidence="4" key="1">
    <citation type="submission" date="2021-06" db="EMBL/GenBank/DDBJ databases">
        <authorList>
            <person name="Hodson N. C."/>
            <person name="Mongue J. A."/>
            <person name="Jaron S. K."/>
        </authorList>
    </citation>
    <scope>NUCLEOTIDE SEQUENCE</scope>
</reference>
<dbReference type="InterPro" id="IPR011022">
    <property type="entry name" value="Arrestin_C-like"/>
</dbReference>
<comment type="caution">
    <text evidence="4">The sequence shown here is derived from an EMBL/GenBank/DDBJ whole genome shotgun (WGS) entry which is preliminary data.</text>
</comment>
<organism evidence="4 5">
    <name type="scientific">Allacma fusca</name>
    <dbReference type="NCBI Taxonomy" id="39272"/>
    <lineage>
        <taxon>Eukaryota</taxon>
        <taxon>Metazoa</taxon>
        <taxon>Ecdysozoa</taxon>
        <taxon>Arthropoda</taxon>
        <taxon>Hexapoda</taxon>
        <taxon>Collembola</taxon>
        <taxon>Symphypleona</taxon>
        <taxon>Sminthuridae</taxon>
        <taxon>Allacma</taxon>
    </lineage>
</organism>
<evidence type="ECO:0000256" key="2">
    <source>
        <dbReference type="ARBA" id="ARBA00022606"/>
    </source>
</evidence>
<dbReference type="PROSITE" id="PS00295">
    <property type="entry name" value="ARRESTINS"/>
    <property type="match status" value="1"/>
</dbReference>
<dbReference type="FunFam" id="2.60.40.840:FF:000002">
    <property type="entry name" value="Arrestin 3"/>
    <property type="match status" value="1"/>
</dbReference>
<dbReference type="GO" id="GO:0002031">
    <property type="term" value="P:G protein-coupled receptor internalization"/>
    <property type="evidence" value="ECO:0007669"/>
    <property type="project" value="TreeGrafter"/>
</dbReference>
<dbReference type="GO" id="GO:0005737">
    <property type="term" value="C:cytoplasm"/>
    <property type="evidence" value="ECO:0007669"/>
    <property type="project" value="TreeGrafter"/>
</dbReference>
<dbReference type="Pfam" id="PF02752">
    <property type="entry name" value="Arrestin_C"/>
    <property type="match status" value="1"/>
</dbReference>
<accession>A0A8J2IXJ7</accession>
<dbReference type="EMBL" id="CAJVCH010001746">
    <property type="protein sequence ID" value="CAG7640732.1"/>
    <property type="molecule type" value="Genomic_DNA"/>
</dbReference>
<dbReference type="OrthoDB" id="298939at2759"/>
<keyword evidence="5" id="KW-1185">Reference proteome</keyword>
<dbReference type="GO" id="GO:0007608">
    <property type="term" value="P:sensory perception of smell"/>
    <property type="evidence" value="ECO:0007669"/>
    <property type="project" value="UniProtKB-ARBA"/>
</dbReference>
<keyword evidence="2" id="KW-0716">Sensory transduction</keyword>
<proteinExistence type="inferred from homology"/>
<evidence type="ECO:0000256" key="1">
    <source>
        <dbReference type="ARBA" id="ARBA00005298"/>
    </source>
</evidence>
<gene>
    <name evidence="4" type="ORF">AFUS01_LOCUS396</name>
</gene>
<dbReference type="Proteomes" id="UP000708208">
    <property type="component" value="Unassembled WGS sequence"/>
</dbReference>
<evidence type="ECO:0000313" key="4">
    <source>
        <dbReference type="EMBL" id="CAG7640732.1"/>
    </source>
</evidence>
<protein>
    <recommendedName>
        <fullName evidence="3">Arrestin C-terminal-like domain-containing protein</fullName>
    </recommendedName>
</protein>
<dbReference type="GO" id="GO:0016060">
    <property type="term" value="P:negative regulation of phospholipase C-activating phototransduction signaling pathway"/>
    <property type="evidence" value="ECO:0007669"/>
    <property type="project" value="UniProtKB-ARBA"/>
</dbReference>
<sequence length="410" mass="45370">MLPLIGLLALQVVAVKVFKKTSPNGKLTVYLGKRDFVDRLDGVVDPIDGVVVVDNEYLKNRQVYGQVATTFRYGREDDEVMGLKFSKEMVLCKDLIVPQTNKRQRDLSALQERLISKLGDSQNVFPFNFRLPDTAPPSVTLAAGDSDAGRPLGVEYELKALAADNESDPGHRRSTVSLRIRKVQYAGLERGKKQPSTLVSKSFTFSPGKITLEVTLDRDIYYHGEDMAAQVQVVNSSKKTVRGIKVMVMQHCEVTMVNAQFAKQVAHLESREGCPITPGASLTKAFHLNPSARNNKDKRGIALDGHLRDEDVNLASSTLTANNTNDALGFVVSYSLRVKLDLGTLGGELTADLPLKLVHPGPEGLPTEGKGKTVERQKYEKQCYAKDDEDENIIFEDFAKLRMSMSEIEK</sequence>
<evidence type="ECO:0000259" key="3">
    <source>
        <dbReference type="SMART" id="SM01017"/>
    </source>
</evidence>
<feature type="domain" description="Arrestin C-terminal-like" evidence="3">
    <location>
        <begin position="206"/>
        <end position="362"/>
    </location>
</feature>
<dbReference type="InterPro" id="IPR000698">
    <property type="entry name" value="Arrestin"/>
</dbReference>
<comment type="similarity">
    <text evidence="1">Belongs to the arrestin family.</text>
</comment>
<dbReference type="PANTHER" id="PTHR11792:SF23">
    <property type="entry name" value="PHOSRESTIN-1"/>
    <property type="match status" value="1"/>
</dbReference>
<dbReference type="AlphaFoldDB" id="A0A8J2IXJ7"/>
<evidence type="ECO:0000313" key="5">
    <source>
        <dbReference type="Proteomes" id="UP000708208"/>
    </source>
</evidence>
<dbReference type="GO" id="GO:0001664">
    <property type="term" value="F:G protein-coupled receptor binding"/>
    <property type="evidence" value="ECO:0007669"/>
    <property type="project" value="TreeGrafter"/>
</dbReference>
<dbReference type="Pfam" id="PF00339">
    <property type="entry name" value="Arrestin_N"/>
    <property type="match status" value="1"/>
</dbReference>
<dbReference type="PANTHER" id="PTHR11792">
    <property type="entry name" value="ARRESTIN"/>
    <property type="match status" value="1"/>
</dbReference>
<dbReference type="InterPro" id="IPR017864">
    <property type="entry name" value="Arrestin_CS"/>
</dbReference>
<dbReference type="GO" id="GO:0007165">
    <property type="term" value="P:signal transduction"/>
    <property type="evidence" value="ECO:0007669"/>
    <property type="project" value="InterPro"/>
</dbReference>